<comment type="caution">
    <text evidence="2">The sequence shown here is derived from an EMBL/GenBank/DDBJ whole genome shotgun (WGS) entry which is preliminary data.</text>
</comment>
<accession>A0A397U6K2</accession>
<proteinExistence type="predicted"/>
<feature type="region of interest" description="Disordered" evidence="1">
    <location>
        <begin position="261"/>
        <end position="298"/>
    </location>
</feature>
<dbReference type="GO" id="GO:0003723">
    <property type="term" value="F:RNA binding"/>
    <property type="evidence" value="ECO:0007669"/>
    <property type="project" value="TreeGrafter"/>
</dbReference>
<gene>
    <name evidence="2" type="ORF">C2G38_2218462</name>
</gene>
<dbReference type="GO" id="GO:0032543">
    <property type="term" value="P:mitochondrial translation"/>
    <property type="evidence" value="ECO:0007669"/>
    <property type="project" value="TreeGrafter"/>
</dbReference>
<protein>
    <recommendedName>
        <fullName evidence="4">Histidine--tRNA ligase</fullName>
    </recommendedName>
</protein>
<dbReference type="GO" id="GO:0005829">
    <property type="term" value="C:cytosol"/>
    <property type="evidence" value="ECO:0007669"/>
    <property type="project" value="TreeGrafter"/>
</dbReference>
<dbReference type="STRING" id="44941.A0A397U6K2"/>
<dbReference type="PANTHER" id="PTHR11476:SF7">
    <property type="entry name" value="HISTIDINE--TRNA LIGASE"/>
    <property type="match status" value="1"/>
</dbReference>
<sequence length="298" mass="33376">MCECLTALDIGEYIVKVNALTSIHKRNASIRPISSAVDKLDKLPWEDVKKEMTEEKGLDPNIADRIGEYVKLKGNKELLDKLFLDQSLIINFLIIILKTGLNDMALLFKYLEIFGVLDKVFWLKKFLDFHITISDLCAYSPSPLLYYLYLKISFDLSLARELDYYTGIIYKAVTEQSGPPSKWKSKDQKDSNELDGTTVGMGSIAAGGRYDNPVGMFASNKKGNIPCVGASIGVERVFSILLQKVALEQVKANEAEFMYKNKPKLQPQLSSKEQDEGGGASIKRSNMVNELKKRLGKA</sequence>
<dbReference type="AlphaFoldDB" id="A0A397U6K2"/>
<name>A0A397U6K2_9GLOM</name>
<organism evidence="2 3">
    <name type="scientific">Gigaspora rosea</name>
    <dbReference type="NCBI Taxonomy" id="44941"/>
    <lineage>
        <taxon>Eukaryota</taxon>
        <taxon>Fungi</taxon>
        <taxon>Fungi incertae sedis</taxon>
        <taxon>Mucoromycota</taxon>
        <taxon>Glomeromycotina</taxon>
        <taxon>Glomeromycetes</taxon>
        <taxon>Diversisporales</taxon>
        <taxon>Gigasporaceae</taxon>
        <taxon>Gigaspora</taxon>
    </lineage>
</organism>
<dbReference type="GO" id="GO:0005739">
    <property type="term" value="C:mitochondrion"/>
    <property type="evidence" value="ECO:0007669"/>
    <property type="project" value="TreeGrafter"/>
</dbReference>
<evidence type="ECO:0000256" key="1">
    <source>
        <dbReference type="SAM" id="MobiDB-lite"/>
    </source>
</evidence>
<keyword evidence="3" id="KW-1185">Reference proteome</keyword>
<dbReference type="EMBL" id="QKWP01001904">
    <property type="protein sequence ID" value="RIB05875.1"/>
    <property type="molecule type" value="Genomic_DNA"/>
</dbReference>
<dbReference type="PANTHER" id="PTHR11476">
    <property type="entry name" value="HISTIDYL-TRNA SYNTHETASE"/>
    <property type="match status" value="1"/>
</dbReference>
<dbReference type="SUPFAM" id="SSF55681">
    <property type="entry name" value="Class II aaRS and biotin synthetases"/>
    <property type="match status" value="1"/>
</dbReference>
<dbReference type="Proteomes" id="UP000266673">
    <property type="component" value="Unassembled WGS sequence"/>
</dbReference>
<dbReference type="OrthoDB" id="1906957at2759"/>
<evidence type="ECO:0000313" key="3">
    <source>
        <dbReference type="Proteomes" id="UP000266673"/>
    </source>
</evidence>
<dbReference type="Gene3D" id="3.30.930.10">
    <property type="entry name" value="Bira Bifunctional Protein, Domain 2"/>
    <property type="match status" value="2"/>
</dbReference>
<dbReference type="GO" id="GO:0004821">
    <property type="term" value="F:histidine-tRNA ligase activity"/>
    <property type="evidence" value="ECO:0007669"/>
    <property type="project" value="TreeGrafter"/>
</dbReference>
<dbReference type="InterPro" id="IPR045864">
    <property type="entry name" value="aa-tRNA-synth_II/BPL/LPL"/>
</dbReference>
<evidence type="ECO:0000313" key="2">
    <source>
        <dbReference type="EMBL" id="RIB05875.1"/>
    </source>
</evidence>
<feature type="region of interest" description="Disordered" evidence="1">
    <location>
        <begin position="176"/>
        <end position="195"/>
    </location>
</feature>
<evidence type="ECO:0008006" key="4">
    <source>
        <dbReference type="Google" id="ProtNLM"/>
    </source>
</evidence>
<dbReference type="GO" id="GO:0006427">
    <property type="term" value="P:histidyl-tRNA aminoacylation"/>
    <property type="evidence" value="ECO:0007669"/>
    <property type="project" value="TreeGrafter"/>
</dbReference>
<reference evidence="2 3" key="1">
    <citation type="submission" date="2018-06" db="EMBL/GenBank/DDBJ databases">
        <title>Comparative genomics reveals the genomic features of Rhizophagus irregularis, R. cerebriforme, R. diaphanum and Gigaspora rosea, and their symbiotic lifestyle signature.</title>
        <authorList>
            <person name="Morin E."/>
            <person name="San Clemente H."/>
            <person name="Chen E.C.H."/>
            <person name="De La Providencia I."/>
            <person name="Hainaut M."/>
            <person name="Kuo A."/>
            <person name="Kohler A."/>
            <person name="Murat C."/>
            <person name="Tang N."/>
            <person name="Roy S."/>
            <person name="Loubradou J."/>
            <person name="Henrissat B."/>
            <person name="Grigoriev I.V."/>
            <person name="Corradi N."/>
            <person name="Roux C."/>
            <person name="Martin F.M."/>
        </authorList>
    </citation>
    <scope>NUCLEOTIDE SEQUENCE [LARGE SCALE GENOMIC DNA]</scope>
    <source>
        <strain evidence="2 3">DAOM 194757</strain>
    </source>
</reference>